<dbReference type="PANTHER" id="PTHR43312">
    <property type="entry name" value="D-THREO-ALDOSE 1-DEHYDROGENASE"/>
    <property type="match status" value="1"/>
</dbReference>
<dbReference type="InterPro" id="IPR036812">
    <property type="entry name" value="NAD(P)_OxRdtase_dom_sf"/>
</dbReference>
<sequence>MKLMIGTAQFGRQYGIANKSGIVTAHEAFNIIKMAIDNGINWVDTAHDYGNSEKLIGILSKRLDTKLNIVTKAFLGHLNPQPGVIIPSIKNTLDDLGVDEVYGLLIHNPADLMGDQADAVFNVLNEVVHFGMARKIGVSVSTPEQAEIITENYPLDIVQVPCNLFDQRFIQSGTIDRLASYGLEIQVRSIFLQGLFFMELENLSEHFNEVKPLLVKLHKVAEDNGVSVRKLALEYVKAIDNVERIIVGVDSSKQFKELIDDYNAPFDVSIDFKQFAVNDERFVNPGNWGCGGWCDEV</sequence>
<evidence type="ECO:0000259" key="1">
    <source>
        <dbReference type="Pfam" id="PF00248"/>
    </source>
</evidence>
<evidence type="ECO:0000313" key="2">
    <source>
        <dbReference type="EMBL" id="KKN36533.1"/>
    </source>
</evidence>
<dbReference type="SUPFAM" id="SSF51430">
    <property type="entry name" value="NAD(P)-linked oxidoreductase"/>
    <property type="match status" value="1"/>
</dbReference>
<accession>A0A0F9T4P1</accession>
<dbReference type="PRINTS" id="PR00069">
    <property type="entry name" value="ALDKETRDTASE"/>
</dbReference>
<dbReference type="Gene3D" id="3.20.20.100">
    <property type="entry name" value="NADP-dependent oxidoreductase domain"/>
    <property type="match status" value="1"/>
</dbReference>
<comment type="caution">
    <text evidence="2">The sequence shown here is derived from an EMBL/GenBank/DDBJ whole genome shotgun (WGS) entry which is preliminary data.</text>
</comment>
<feature type="domain" description="NADP-dependent oxidoreductase" evidence="1">
    <location>
        <begin position="2"/>
        <end position="267"/>
    </location>
</feature>
<reference evidence="2" key="1">
    <citation type="journal article" date="2015" name="Nature">
        <title>Complex archaea that bridge the gap between prokaryotes and eukaryotes.</title>
        <authorList>
            <person name="Spang A."/>
            <person name="Saw J.H."/>
            <person name="Jorgensen S.L."/>
            <person name="Zaremba-Niedzwiedzka K."/>
            <person name="Martijn J."/>
            <person name="Lind A.E."/>
            <person name="van Eijk R."/>
            <person name="Schleper C."/>
            <person name="Guy L."/>
            <person name="Ettema T.J."/>
        </authorList>
    </citation>
    <scope>NUCLEOTIDE SEQUENCE</scope>
</reference>
<dbReference type="EMBL" id="LAZR01001959">
    <property type="protein sequence ID" value="KKN36533.1"/>
    <property type="molecule type" value="Genomic_DNA"/>
</dbReference>
<name>A0A0F9T4P1_9ZZZZ</name>
<gene>
    <name evidence="2" type="ORF">LCGC14_0772690</name>
</gene>
<dbReference type="GO" id="GO:0016491">
    <property type="term" value="F:oxidoreductase activity"/>
    <property type="evidence" value="ECO:0007669"/>
    <property type="project" value="InterPro"/>
</dbReference>
<organism evidence="2">
    <name type="scientific">marine sediment metagenome</name>
    <dbReference type="NCBI Taxonomy" id="412755"/>
    <lineage>
        <taxon>unclassified sequences</taxon>
        <taxon>metagenomes</taxon>
        <taxon>ecological metagenomes</taxon>
    </lineage>
</organism>
<dbReference type="Pfam" id="PF00248">
    <property type="entry name" value="Aldo_ket_red"/>
    <property type="match status" value="1"/>
</dbReference>
<proteinExistence type="predicted"/>
<dbReference type="InterPro" id="IPR053135">
    <property type="entry name" value="AKR2_Oxidoreductase"/>
</dbReference>
<dbReference type="InterPro" id="IPR020471">
    <property type="entry name" value="AKR"/>
</dbReference>
<protein>
    <recommendedName>
        <fullName evidence="1">NADP-dependent oxidoreductase domain-containing protein</fullName>
    </recommendedName>
</protein>
<dbReference type="InterPro" id="IPR023210">
    <property type="entry name" value="NADP_OxRdtase_dom"/>
</dbReference>
<dbReference type="CDD" id="cd19097">
    <property type="entry name" value="AKR_unchar"/>
    <property type="match status" value="1"/>
</dbReference>
<dbReference type="AlphaFoldDB" id="A0A0F9T4P1"/>
<dbReference type="PANTHER" id="PTHR43312:SF1">
    <property type="entry name" value="NADP-DEPENDENT OXIDOREDUCTASE DOMAIN-CONTAINING PROTEIN"/>
    <property type="match status" value="1"/>
</dbReference>